<feature type="domain" description="Peptidase S53 activation" evidence="2">
    <location>
        <begin position="127"/>
        <end position="174"/>
    </location>
</feature>
<dbReference type="AlphaFoldDB" id="A0AAD7P1V9"/>
<dbReference type="SUPFAM" id="SSF54897">
    <property type="entry name" value="Protease propeptides/inhibitors"/>
    <property type="match status" value="1"/>
</dbReference>
<reference evidence="3" key="1">
    <citation type="submission" date="2023-03" db="EMBL/GenBank/DDBJ databases">
        <title>Massive genome expansion in bonnet fungi (Mycena s.s.) driven by repeated elements and novel gene families across ecological guilds.</title>
        <authorList>
            <consortium name="Lawrence Berkeley National Laboratory"/>
            <person name="Harder C.B."/>
            <person name="Miyauchi S."/>
            <person name="Viragh M."/>
            <person name="Kuo A."/>
            <person name="Thoen E."/>
            <person name="Andreopoulos B."/>
            <person name="Lu D."/>
            <person name="Skrede I."/>
            <person name="Drula E."/>
            <person name="Henrissat B."/>
            <person name="Morin E."/>
            <person name="Kohler A."/>
            <person name="Barry K."/>
            <person name="LaButti K."/>
            <person name="Morin E."/>
            <person name="Salamov A."/>
            <person name="Lipzen A."/>
            <person name="Mereny Z."/>
            <person name="Hegedus B."/>
            <person name="Baldrian P."/>
            <person name="Stursova M."/>
            <person name="Weitz H."/>
            <person name="Taylor A."/>
            <person name="Grigoriev I.V."/>
            <person name="Nagy L.G."/>
            <person name="Martin F."/>
            <person name="Kauserud H."/>
        </authorList>
    </citation>
    <scope>NUCLEOTIDE SEQUENCE</scope>
    <source>
        <strain evidence="3">CBHHK182m</strain>
    </source>
</reference>
<accession>A0AAD7P1V9</accession>
<evidence type="ECO:0000259" key="2">
    <source>
        <dbReference type="Pfam" id="PF09286"/>
    </source>
</evidence>
<name>A0AAD7P1V9_9AGAR</name>
<evidence type="ECO:0000313" key="3">
    <source>
        <dbReference type="EMBL" id="KAJ7784137.1"/>
    </source>
</evidence>
<feature type="compositionally biased region" description="Polar residues" evidence="1">
    <location>
        <begin position="175"/>
        <end position="186"/>
    </location>
</feature>
<evidence type="ECO:0000313" key="4">
    <source>
        <dbReference type="Proteomes" id="UP001215598"/>
    </source>
</evidence>
<dbReference type="EMBL" id="JARKIB010000002">
    <property type="protein sequence ID" value="KAJ7784137.1"/>
    <property type="molecule type" value="Genomic_DNA"/>
</dbReference>
<dbReference type="InterPro" id="IPR015366">
    <property type="entry name" value="S53_propep"/>
</dbReference>
<organism evidence="3 4">
    <name type="scientific">Mycena metata</name>
    <dbReference type="NCBI Taxonomy" id="1033252"/>
    <lineage>
        <taxon>Eukaryota</taxon>
        <taxon>Fungi</taxon>
        <taxon>Dikarya</taxon>
        <taxon>Basidiomycota</taxon>
        <taxon>Agaricomycotina</taxon>
        <taxon>Agaricomycetes</taxon>
        <taxon>Agaricomycetidae</taxon>
        <taxon>Agaricales</taxon>
        <taxon>Marasmiineae</taxon>
        <taxon>Mycenaceae</taxon>
        <taxon>Mycena</taxon>
    </lineage>
</organism>
<keyword evidence="4" id="KW-1185">Reference proteome</keyword>
<sequence>MALVAGNRHQHVKPKRLEISNAFSGVLRPGKERNHGSLGAVTDPVKKYSEGTLGKLSVLYNLRSIMQRASREEPLSYKARGANAPTLKLKNVAQLGAISSAARGSRFVLPAKDCELKVKESVVPPATWTKFGAAPSDHITKLRIALPQSNFRALEEHLYEISNPHHERYGAHQSLLTSSAPSSPVVNQPALPRRIERTKKS</sequence>
<gene>
    <name evidence="3" type="ORF">B0H16DRAFT_1446399</name>
</gene>
<evidence type="ECO:0000256" key="1">
    <source>
        <dbReference type="SAM" id="MobiDB-lite"/>
    </source>
</evidence>
<dbReference type="GO" id="GO:0008236">
    <property type="term" value="F:serine-type peptidase activity"/>
    <property type="evidence" value="ECO:0007669"/>
    <property type="project" value="InterPro"/>
</dbReference>
<dbReference type="Pfam" id="PF09286">
    <property type="entry name" value="Pro-kuma_activ"/>
    <property type="match status" value="1"/>
</dbReference>
<protein>
    <recommendedName>
        <fullName evidence="2">Peptidase S53 activation domain-containing protein</fullName>
    </recommendedName>
</protein>
<comment type="caution">
    <text evidence="3">The sequence shown here is derived from an EMBL/GenBank/DDBJ whole genome shotgun (WGS) entry which is preliminary data.</text>
</comment>
<proteinExistence type="predicted"/>
<dbReference type="Proteomes" id="UP001215598">
    <property type="component" value="Unassembled WGS sequence"/>
</dbReference>
<feature type="region of interest" description="Disordered" evidence="1">
    <location>
        <begin position="175"/>
        <end position="201"/>
    </location>
</feature>